<feature type="transmembrane region" description="Helical" evidence="4">
    <location>
        <begin position="239"/>
        <end position="264"/>
    </location>
</feature>
<protein>
    <submittedName>
        <fullName evidence="6">MFS transporter</fullName>
    </submittedName>
</protein>
<evidence type="ECO:0000313" key="7">
    <source>
        <dbReference type="Proteomes" id="UP000438983"/>
    </source>
</evidence>
<feature type="transmembrane region" description="Helical" evidence="4">
    <location>
        <begin position="336"/>
        <end position="361"/>
    </location>
</feature>
<organism evidence="6 7">
    <name type="scientific">Stutzerimonas stutzeri</name>
    <name type="common">Pseudomonas stutzeri</name>
    <dbReference type="NCBI Taxonomy" id="316"/>
    <lineage>
        <taxon>Bacteria</taxon>
        <taxon>Pseudomonadati</taxon>
        <taxon>Pseudomonadota</taxon>
        <taxon>Gammaproteobacteria</taxon>
        <taxon>Pseudomonadales</taxon>
        <taxon>Pseudomonadaceae</taxon>
        <taxon>Stutzerimonas</taxon>
    </lineage>
</organism>
<dbReference type="Gene3D" id="1.20.1250.20">
    <property type="entry name" value="MFS general substrate transporter like domains"/>
    <property type="match status" value="1"/>
</dbReference>
<evidence type="ECO:0000313" key="6">
    <source>
        <dbReference type="EMBL" id="QGZ30966.1"/>
    </source>
</evidence>
<sequence>MGRGFFPLMVTLAIQALASMASFTVPVLAPAAARELAGPVALVGVYVALIYLSAMVTSLLSGGWVVRFGAIRISQVCLLLCTAGLLCAASGTLTGMALSALLIGAGYGPVTPASSHILARTTPAHLMGFMFSLKQTGVPLGGVLAGVMVPSLVATVSWQGAAIAVALACATMMIIAQPFRAALDDDRQPGHAGPRDPLRPLVRVFQHRPIRDLALCSFCFGAMQLCLTTYLVTYLTHEYGLPLTTAGLVLAITQGAGMVGRLFWGWIADRWLAPRRLLPLLALAMGLAAGLTAAFDADWPLAVVMLVSALFGATAIGWNGVYLAEVARLAPPGTAGLYTGGTLFFTYFGVVAGPPVFALIAEASGSLASGYATFAVLLLAIGLLLGHFARRPAPVTGSL</sequence>
<dbReference type="SUPFAM" id="SSF103473">
    <property type="entry name" value="MFS general substrate transporter"/>
    <property type="match status" value="1"/>
</dbReference>
<evidence type="ECO:0000256" key="4">
    <source>
        <dbReference type="SAM" id="Phobius"/>
    </source>
</evidence>
<feature type="domain" description="Major facilitator superfamily (MFS) profile" evidence="5">
    <location>
        <begin position="7"/>
        <end position="394"/>
    </location>
</feature>
<dbReference type="PANTHER" id="PTHR23527:SF1">
    <property type="entry name" value="BLL3282 PROTEIN"/>
    <property type="match status" value="1"/>
</dbReference>
<dbReference type="AlphaFoldDB" id="A0A6I6LRF8"/>
<dbReference type="PROSITE" id="PS50850">
    <property type="entry name" value="MFS"/>
    <property type="match status" value="1"/>
</dbReference>
<keyword evidence="1 4" id="KW-0812">Transmembrane</keyword>
<feature type="transmembrane region" description="Helical" evidence="4">
    <location>
        <begin position="78"/>
        <end position="103"/>
    </location>
</feature>
<feature type="transmembrane region" description="Helical" evidence="4">
    <location>
        <begin position="43"/>
        <end position="66"/>
    </location>
</feature>
<dbReference type="EMBL" id="CP046902">
    <property type="protein sequence ID" value="QGZ30966.1"/>
    <property type="molecule type" value="Genomic_DNA"/>
</dbReference>
<dbReference type="RefSeq" id="WP_158188448.1">
    <property type="nucleotide sequence ID" value="NZ_CP046902.1"/>
</dbReference>
<feature type="transmembrane region" description="Helical" evidence="4">
    <location>
        <begin position="276"/>
        <end position="295"/>
    </location>
</feature>
<keyword evidence="2 4" id="KW-1133">Transmembrane helix</keyword>
<dbReference type="GO" id="GO:0022857">
    <property type="term" value="F:transmembrane transporter activity"/>
    <property type="evidence" value="ECO:0007669"/>
    <property type="project" value="InterPro"/>
</dbReference>
<evidence type="ECO:0000256" key="3">
    <source>
        <dbReference type="ARBA" id="ARBA00023136"/>
    </source>
</evidence>
<dbReference type="PANTHER" id="PTHR23527">
    <property type="entry name" value="BLL3282 PROTEIN"/>
    <property type="match status" value="1"/>
</dbReference>
<feature type="transmembrane region" description="Helical" evidence="4">
    <location>
        <begin position="367"/>
        <end position="389"/>
    </location>
</feature>
<evidence type="ECO:0000256" key="2">
    <source>
        <dbReference type="ARBA" id="ARBA00022989"/>
    </source>
</evidence>
<keyword evidence="3 4" id="KW-0472">Membrane</keyword>
<evidence type="ECO:0000259" key="5">
    <source>
        <dbReference type="PROSITE" id="PS50850"/>
    </source>
</evidence>
<gene>
    <name evidence="6" type="ORF">GQA94_13160</name>
</gene>
<feature type="transmembrane region" description="Helical" evidence="4">
    <location>
        <begin position="213"/>
        <end position="233"/>
    </location>
</feature>
<name>A0A6I6LRF8_STUST</name>
<feature type="transmembrane region" description="Helical" evidence="4">
    <location>
        <begin position="301"/>
        <end position="324"/>
    </location>
</feature>
<dbReference type="InterPro" id="IPR052952">
    <property type="entry name" value="MFS-Transporter"/>
</dbReference>
<dbReference type="OrthoDB" id="8724598at2"/>
<proteinExistence type="predicted"/>
<evidence type="ECO:0000256" key="1">
    <source>
        <dbReference type="ARBA" id="ARBA00022692"/>
    </source>
</evidence>
<accession>A0A6I6LRF8</accession>
<dbReference type="InterPro" id="IPR011701">
    <property type="entry name" value="MFS"/>
</dbReference>
<dbReference type="Proteomes" id="UP000438983">
    <property type="component" value="Chromosome"/>
</dbReference>
<dbReference type="Pfam" id="PF07690">
    <property type="entry name" value="MFS_1"/>
    <property type="match status" value="1"/>
</dbReference>
<dbReference type="InterPro" id="IPR036259">
    <property type="entry name" value="MFS_trans_sf"/>
</dbReference>
<reference evidence="6 7" key="1">
    <citation type="submission" date="2019-12" db="EMBL/GenBank/DDBJ databases">
        <title>Complete genome sequence of Pseudomonas stutzeri.</title>
        <authorList>
            <person name="Lim S.R."/>
            <person name="Kim J.H."/>
        </authorList>
    </citation>
    <scope>NUCLEOTIDE SEQUENCE [LARGE SCALE GENOMIC DNA]</scope>
    <source>
        <strain evidence="6 7">PM101005</strain>
    </source>
</reference>
<dbReference type="InterPro" id="IPR020846">
    <property type="entry name" value="MFS_dom"/>
</dbReference>